<protein>
    <recommendedName>
        <fullName evidence="3">Integrase</fullName>
    </recommendedName>
</protein>
<evidence type="ECO:0008006" key="3">
    <source>
        <dbReference type="Google" id="ProtNLM"/>
    </source>
</evidence>
<dbReference type="EMBL" id="JAFBFH010000001">
    <property type="protein sequence ID" value="MBM7713206.1"/>
    <property type="molecule type" value="Genomic_DNA"/>
</dbReference>
<gene>
    <name evidence="1" type="ORF">JOC94_000172</name>
</gene>
<name>A0ABS2R3K0_9BACI</name>
<proteinExistence type="predicted"/>
<evidence type="ECO:0000313" key="2">
    <source>
        <dbReference type="Proteomes" id="UP000823485"/>
    </source>
</evidence>
<dbReference type="Proteomes" id="UP000823485">
    <property type="component" value="Unassembled WGS sequence"/>
</dbReference>
<evidence type="ECO:0000313" key="1">
    <source>
        <dbReference type="EMBL" id="MBM7713206.1"/>
    </source>
</evidence>
<keyword evidence="2" id="KW-1185">Reference proteome</keyword>
<comment type="caution">
    <text evidence="1">The sequence shown here is derived from an EMBL/GenBank/DDBJ whole genome shotgun (WGS) entry which is preliminary data.</text>
</comment>
<accession>A0ABS2R3K0</accession>
<reference evidence="1 2" key="1">
    <citation type="submission" date="2021-01" db="EMBL/GenBank/DDBJ databases">
        <title>Genomic Encyclopedia of Type Strains, Phase IV (KMG-IV): sequencing the most valuable type-strain genomes for metagenomic binning, comparative biology and taxonomic classification.</title>
        <authorList>
            <person name="Goeker M."/>
        </authorList>
    </citation>
    <scope>NUCLEOTIDE SEQUENCE [LARGE SCALE GENOMIC DNA]</scope>
    <source>
        <strain evidence="1 2">DSM 105453</strain>
    </source>
</reference>
<sequence length="178" mass="20724">MTTIKKLIEDTLFAVGMDVEIKHEQCGINMSYNFILHYIGFDAKRIQTAMKAIKPGVTLEQYVKAFTLHELGHALDRDALFGSLTRTMEVYDIKCGYSKEERYSNPELLALLLEEHAMNLEFEETAWNNAEKLNRMYGIVEWNVFEQIKRHGLMTYQQAYQKDLKIYEKLLSAQSEIA</sequence>
<organism evidence="1 2">
    <name type="scientific">Siminovitchia thermophila</name>
    <dbReference type="NCBI Taxonomy" id="1245522"/>
    <lineage>
        <taxon>Bacteria</taxon>
        <taxon>Bacillati</taxon>
        <taxon>Bacillota</taxon>
        <taxon>Bacilli</taxon>
        <taxon>Bacillales</taxon>
        <taxon>Bacillaceae</taxon>
        <taxon>Siminovitchia</taxon>
    </lineage>
</organism>